<organism evidence="2 3">
    <name type="scientific">Platysternon megacephalum</name>
    <name type="common">big-headed turtle</name>
    <dbReference type="NCBI Taxonomy" id="55544"/>
    <lineage>
        <taxon>Eukaryota</taxon>
        <taxon>Metazoa</taxon>
        <taxon>Chordata</taxon>
        <taxon>Craniata</taxon>
        <taxon>Vertebrata</taxon>
        <taxon>Euteleostomi</taxon>
        <taxon>Archelosauria</taxon>
        <taxon>Testudinata</taxon>
        <taxon>Testudines</taxon>
        <taxon>Cryptodira</taxon>
        <taxon>Durocryptodira</taxon>
        <taxon>Testudinoidea</taxon>
        <taxon>Platysternidae</taxon>
        <taxon>Platysternon</taxon>
    </lineage>
</organism>
<evidence type="ECO:0000313" key="3">
    <source>
        <dbReference type="Proteomes" id="UP000297703"/>
    </source>
</evidence>
<protein>
    <submittedName>
        <fullName evidence="2">Dihydrolipoyllysine-residue succinyltransferase component of 2-oxoglutarate dehydrogenase complex</fullName>
    </submittedName>
</protein>
<dbReference type="EMBL" id="QXTE01007471">
    <property type="protein sequence ID" value="TFJ95409.1"/>
    <property type="molecule type" value="Genomic_DNA"/>
</dbReference>
<reference evidence="2 3" key="1">
    <citation type="submission" date="2019-04" db="EMBL/GenBank/DDBJ databases">
        <title>Draft genome of the big-headed turtle Platysternon megacephalum.</title>
        <authorList>
            <person name="Gong S."/>
        </authorList>
    </citation>
    <scope>NUCLEOTIDE SEQUENCE [LARGE SCALE GENOMIC DNA]</scope>
    <source>
        <strain evidence="2">DO16091913</strain>
        <tissue evidence="2">Muscle</tissue>
    </source>
</reference>
<keyword evidence="3" id="KW-1185">Reference proteome</keyword>
<dbReference type="Proteomes" id="UP000297703">
    <property type="component" value="Unassembled WGS sequence"/>
</dbReference>
<sequence>MCQGPAWQAPHSDGVCACRSRDGGEAARPFPAGELQPSTENALRSVLPSPSLPYRRLAAASPAPSLGDDGEAVLTPDQVAAYLELSAEAECQR</sequence>
<dbReference type="AlphaFoldDB" id="A0A4D9DI53"/>
<evidence type="ECO:0000313" key="2">
    <source>
        <dbReference type="EMBL" id="TFJ95409.1"/>
    </source>
</evidence>
<gene>
    <name evidence="2" type="ORF">DR999_PMT23045</name>
</gene>
<dbReference type="GO" id="GO:0016740">
    <property type="term" value="F:transferase activity"/>
    <property type="evidence" value="ECO:0007669"/>
    <property type="project" value="UniProtKB-KW"/>
</dbReference>
<keyword evidence="2" id="KW-0808">Transferase</keyword>
<proteinExistence type="predicted"/>
<name>A0A4D9DI53_9SAUR</name>
<accession>A0A4D9DI53</accession>
<reference evidence="2 3" key="2">
    <citation type="submission" date="2019-04" db="EMBL/GenBank/DDBJ databases">
        <title>The genome sequence of big-headed turtle.</title>
        <authorList>
            <person name="Gong S."/>
        </authorList>
    </citation>
    <scope>NUCLEOTIDE SEQUENCE [LARGE SCALE GENOMIC DNA]</scope>
    <source>
        <strain evidence="2">DO16091913</strain>
        <tissue evidence="2">Muscle</tissue>
    </source>
</reference>
<evidence type="ECO:0000256" key="1">
    <source>
        <dbReference type="SAM" id="MobiDB-lite"/>
    </source>
</evidence>
<feature type="region of interest" description="Disordered" evidence="1">
    <location>
        <begin position="22"/>
        <end position="46"/>
    </location>
</feature>
<comment type="caution">
    <text evidence="2">The sequence shown here is derived from an EMBL/GenBank/DDBJ whole genome shotgun (WGS) entry which is preliminary data.</text>
</comment>